<feature type="binding site" evidence="8">
    <location>
        <position position="201"/>
    </location>
    <ligand>
        <name>Zn(2+)</name>
        <dbReference type="ChEBI" id="CHEBI:29105"/>
        <label>1</label>
    </ligand>
</feature>
<evidence type="ECO:0000313" key="11">
    <source>
        <dbReference type="EMBL" id="CAD8589193.1"/>
    </source>
</evidence>
<dbReference type="CDD" id="cd15505">
    <property type="entry name" value="PHD_ING"/>
    <property type="match status" value="1"/>
</dbReference>
<evidence type="ECO:0000259" key="10">
    <source>
        <dbReference type="PROSITE" id="PS50016"/>
    </source>
</evidence>
<keyword evidence="7" id="KW-0539">Nucleus</keyword>
<evidence type="ECO:0000256" key="3">
    <source>
        <dbReference type="ARBA" id="ARBA00022723"/>
    </source>
</evidence>
<keyword evidence="6" id="KW-0156">Chromatin regulator</keyword>
<dbReference type="InterPro" id="IPR019786">
    <property type="entry name" value="Zinc_finger_PHD-type_CS"/>
</dbReference>
<dbReference type="GO" id="GO:0008270">
    <property type="term" value="F:zinc ion binding"/>
    <property type="evidence" value="ECO:0007669"/>
    <property type="project" value="UniProtKB-KW"/>
</dbReference>
<feature type="domain" description="PHD-type" evidence="10">
    <location>
        <begin position="171"/>
        <end position="222"/>
    </location>
</feature>
<dbReference type="PROSITE" id="PS50016">
    <property type="entry name" value="ZF_PHD_2"/>
    <property type="match status" value="1"/>
</dbReference>
<evidence type="ECO:0000256" key="1">
    <source>
        <dbReference type="ARBA" id="ARBA00004123"/>
    </source>
</evidence>
<dbReference type="InterPro" id="IPR013083">
    <property type="entry name" value="Znf_RING/FYVE/PHD"/>
</dbReference>
<dbReference type="PROSITE" id="PS01359">
    <property type="entry name" value="ZF_PHD_1"/>
    <property type="match status" value="1"/>
</dbReference>
<evidence type="ECO:0000256" key="9">
    <source>
        <dbReference type="PROSITE-ProRule" id="PRU00146"/>
    </source>
</evidence>
<keyword evidence="3 8" id="KW-0479">Metal-binding</keyword>
<dbReference type="InterPro" id="IPR028651">
    <property type="entry name" value="ING_fam"/>
</dbReference>
<evidence type="ECO:0000256" key="8">
    <source>
        <dbReference type="PIRSR" id="PIRSR628651-51"/>
    </source>
</evidence>
<dbReference type="SUPFAM" id="SSF57903">
    <property type="entry name" value="FYVE/PHD zinc finger"/>
    <property type="match status" value="1"/>
</dbReference>
<gene>
    <name evidence="11" type="ORF">OMED0929_LOCUS7352</name>
</gene>
<keyword evidence="4 9" id="KW-0863">Zinc-finger</keyword>
<evidence type="ECO:0000256" key="4">
    <source>
        <dbReference type="ARBA" id="ARBA00022771"/>
    </source>
</evidence>
<dbReference type="PANTHER" id="PTHR10333:SF42">
    <property type="entry name" value="INHIBITOR OF GROWTH PROTEIN 5"/>
    <property type="match status" value="1"/>
</dbReference>
<dbReference type="SMART" id="SM00249">
    <property type="entry name" value="PHD"/>
    <property type="match status" value="1"/>
</dbReference>
<feature type="binding site" evidence="8">
    <location>
        <position position="216"/>
    </location>
    <ligand>
        <name>Zn(2+)</name>
        <dbReference type="ChEBI" id="CHEBI:29105"/>
        <label>2</label>
    </ligand>
</feature>
<organism evidence="11">
    <name type="scientific">Ostreococcus mediterraneus</name>
    <dbReference type="NCBI Taxonomy" id="1486918"/>
    <lineage>
        <taxon>Eukaryota</taxon>
        <taxon>Viridiplantae</taxon>
        <taxon>Chlorophyta</taxon>
        <taxon>Mamiellophyceae</taxon>
        <taxon>Mamiellales</taxon>
        <taxon>Bathycoccaceae</taxon>
        <taxon>Ostreococcus</taxon>
    </lineage>
</organism>
<evidence type="ECO:0000256" key="5">
    <source>
        <dbReference type="ARBA" id="ARBA00022833"/>
    </source>
</evidence>
<feature type="binding site" evidence="8">
    <location>
        <position position="192"/>
    </location>
    <ligand>
        <name>Zn(2+)</name>
        <dbReference type="ChEBI" id="CHEBI:29105"/>
        <label>2</label>
    </ligand>
</feature>
<dbReference type="GO" id="GO:0006355">
    <property type="term" value="P:regulation of DNA-templated transcription"/>
    <property type="evidence" value="ECO:0007669"/>
    <property type="project" value="TreeGrafter"/>
</dbReference>
<sequence length="227" mass="23513">MSCAAAMAAGCDGGGVDRALASGAMRARALDDAMDAEGGACAALVREVMHAAAADGGGDGLSATSSSAALKAMRARAVSELETRAKTMRALADARVATAQGAYDAVDEAITKLDRDLAVFEEAVRARDRSYDDLAVRNVGALGDADAASPASGGFVGSGAYDAPMANPNEPTYCICQQVSFGEMIACENDDCPIEWYHFACVGLSVKNKVKGKWICPTCKKRESSRR</sequence>
<evidence type="ECO:0000256" key="6">
    <source>
        <dbReference type="ARBA" id="ARBA00022853"/>
    </source>
</evidence>
<evidence type="ECO:0000256" key="2">
    <source>
        <dbReference type="ARBA" id="ARBA00010210"/>
    </source>
</evidence>
<dbReference type="Pfam" id="PF00628">
    <property type="entry name" value="PHD"/>
    <property type="match status" value="1"/>
</dbReference>
<name>A0A7S0KRP7_9CHLO</name>
<protein>
    <recommendedName>
        <fullName evidence="10">PHD-type domain-containing protein</fullName>
    </recommendedName>
</protein>
<dbReference type="GO" id="GO:0005634">
    <property type="term" value="C:nucleus"/>
    <property type="evidence" value="ECO:0007669"/>
    <property type="project" value="UniProtKB-SubCell"/>
</dbReference>
<dbReference type="InterPro" id="IPR011011">
    <property type="entry name" value="Znf_FYVE_PHD"/>
</dbReference>
<dbReference type="EMBL" id="HBEW01008729">
    <property type="protein sequence ID" value="CAD8589193.1"/>
    <property type="molecule type" value="Transcribed_RNA"/>
</dbReference>
<comment type="similarity">
    <text evidence="2">Belongs to the ING family.</text>
</comment>
<keyword evidence="5 8" id="KW-0862">Zinc</keyword>
<comment type="subcellular location">
    <subcellularLocation>
        <location evidence="1">Nucleus</location>
    </subcellularLocation>
</comment>
<evidence type="ECO:0000256" key="7">
    <source>
        <dbReference type="ARBA" id="ARBA00023242"/>
    </source>
</evidence>
<dbReference type="Gene3D" id="3.30.40.10">
    <property type="entry name" value="Zinc/RING finger domain, C3HC4 (zinc finger)"/>
    <property type="match status" value="1"/>
</dbReference>
<reference evidence="11" key="1">
    <citation type="submission" date="2021-01" db="EMBL/GenBank/DDBJ databases">
        <authorList>
            <person name="Corre E."/>
            <person name="Pelletier E."/>
            <person name="Niang G."/>
            <person name="Scheremetjew M."/>
            <person name="Finn R."/>
            <person name="Kale V."/>
            <person name="Holt S."/>
            <person name="Cochrane G."/>
            <person name="Meng A."/>
            <person name="Brown T."/>
            <person name="Cohen L."/>
        </authorList>
    </citation>
    <scope>NUCLEOTIDE SEQUENCE</scope>
    <source>
        <strain evidence="11">Clade-D-RCC2572</strain>
    </source>
</reference>
<feature type="binding site" evidence="8">
    <location>
        <position position="176"/>
    </location>
    <ligand>
        <name>Zn(2+)</name>
        <dbReference type="ChEBI" id="CHEBI:29105"/>
        <label>1</label>
    </ligand>
</feature>
<dbReference type="GO" id="GO:0006325">
    <property type="term" value="P:chromatin organization"/>
    <property type="evidence" value="ECO:0007669"/>
    <property type="project" value="UniProtKB-KW"/>
</dbReference>
<feature type="binding site" evidence="8">
    <location>
        <position position="174"/>
    </location>
    <ligand>
        <name>Zn(2+)</name>
        <dbReference type="ChEBI" id="CHEBI:29105"/>
        <label>1</label>
    </ligand>
</feature>
<accession>A0A7S0KRP7</accession>
<feature type="binding site" evidence="8">
    <location>
        <position position="187"/>
    </location>
    <ligand>
        <name>Zn(2+)</name>
        <dbReference type="ChEBI" id="CHEBI:29105"/>
        <label>2</label>
    </ligand>
</feature>
<dbReference type="InterPro" id="IPR019787">
    <property type="entry name" value="Znf_PHD-finger"/>
</dbReference>
<dbReference type="AlphaFoldDB" id="A0A7S0KRP7"/>
<dbReference type="Gene3D" id="6.10.140.1740">
    <property type="match status" value="1"/>
</dbReference>
<proteinExistence type="inferred from homology"/>
<feature type="binding site" evidence="8">
    <location>
        <position position="198"/>
    </location>
    <ligand>
        <name>Zn(2+)</name>
        <dbReference type="ChEBI" id="CHEBI:29105"/>
        <label>1</label>
    </ligand>
</feature>
<feature type="binding site" evidence="8">
    <location>
        <position position="219"/>
    </location>
    <ligand>
        <name>Zn(2+)</name>
        <dbReference type="ChEBI" id="CHEBI:29105"/>
        <label>2</label>
    </ligand>
</feature>
<dbReference type="PANTHER" id="PTHR10333">
    <property type="entry name" value="INHIBITOR OF GROWTH PROTEIN"/>
    <property type="match status" value="1"/>
</dbReference>
<dbReference type="InterPro" id="IPR001965">
    <property type="entry name" value="Znf_PHD"/>
</dbReference>